<evidence type="ECO:0000256" key="1">
    <source>
        <dbReference type="ARBA" id="ARBA00022450"/>
    </source>
</evidence>
<dbReference type="Gene3D" id="3.30.70.3290">
    <property type="match status" value="1"/>
</dbReference>
<evidence type="ECO:0000256" key="2">
    <source>
        <dbReference type="ARBA" id="ARBA00022553"/>
    </source>
</evidence>
<evidence type="ECO:0000313" key="4">
    <source>
        <dbReference type="EMBL" id="EME62132.1"/>
    </source>
</evidence>
<dbReference type="GO" id="GO:0006633">
    <property type="term" value="P:fatty acid biosynthetic process"/>
    <property type="evidence" value="ECO:0007669"/>
    <property type="project" value="TreeGrafter"/>
</dbReference>
<accession>M2Z4G2</accession>
<dbReference type="SMART" id="SM00825">
    <property type="entry name" value="PKS_KS"/>
    <property type="match status" value="1"/>
</dbReference>
<dbReference type="InterPro" id="IPR016035">
    <property type="entry name" value="Acyl_Trfase/lysoPLipase"/>
</dbReference>
<dbReference type="PANTHER" id="PTHR43775:SF37">
    <property type="entry name" value="SI:DKEY-61P9.11"/>
    <property type="match status" value="1"/>
</dbReference>
<dbReference type="Proteomes" id="UP000054226">
    <property type="component" value="Unassembled WGS sequence"/>
</dbReference>
<dbReference type="InterPro" id="IPR016039">
    <property type="entry name" value="Thiolase-like"/>
</dbReference>
<dbReference type="InterPro" id="IPR016036">
    <property type="entry name" value="Malonyl_transacylase_ACP-bd"/>
</dbReference>
<keyword evidence="1" id="KW-0596">Phosphopantetheine</keyword>
<dbReference type="Pfam" id="PF00109">
    <property type="entry name" value="ketoacyl-synt"/>
    <property type="match status" value="1"/>
</dbReference>
<dbReference type="Pfam" id="PF00698">
    <property type="entry name" value="Acyl_transf_1"/>
    <property type="match status" value="1"/>
</dbReference>
<sequence length="979" mass="103275">MTTRERDTGDDIAIVGMAGNFPGAPDIGKFWADLCAGRDGITRMTRDELLAAGVPAEVADDPAFVPAAGLLPGIDRFDAGFFGYSRADAELLDPQHRLFLECAWHALEDAGIDPDRIEGLAGVFAGGAPSTYLLSNLLSNDVTALTVGPDQLILQNEKDLLASRLSYALDLTGPSVSVQSCSSTALAAVAQGCSSLLTGESDLVVSGSVSVVVPQEPGYLYREGSRFAPDGINRILDAGANGKVPGNGLGVVVLRRLEDALADGDRVYAVIRGWAIHHEGNRARQGFNLPGVPGQAAVVAEAMAAADVEPAEIDHIEVSTLGTPFGDVAEISALQKIFDVDGVERVTLGSIDANLGHINQAGGIARLIKAALALHHEKLPPAVNFEKPNPQLAHSGDKLVVQTELGDWPRGERPRLAGVSAYGFGGTDAHVVIEEAPEDCPERPAARPHQLLAWSARTPEAADAMTGRLAAHRPEWTDLADVAYTLHNGRKAFEHRRMTIVSSVEDAADAFASETRVVAEADSKPRKAGFLLAGVGEQYRGMAGGLYESEPEFKAAVDECAALFRTHLGTDPTASLHGERGSDGGDLARLLGRATDAEDAAPSVTQPAVFTLGYALGRLLRAWGVQPSVLAGYSVGEFAAATLAGALTLEEATALVATRAKLIEKLPEGAMAAIPLGAAELTALVGDVTAFGVDVAAVNGPRMIVVSGAGDGVERLAAELAGHGVPARPLRTTHAFHSRALRPAAAELTAWARKNLTPREPEVPYLSNVTGAPITLKQLKDPGYWAEHMCRPVRFAAMIEHLASVSPDTVLLELGAGQSLGSMFRGHPDFPQTSWPLLVPTLPGEADPRQDTAVLTEALGRAWLSGADIDWRAYHDGRDPRKTTLPGYPFQRDRYWIEPTRAVADVALGARSAETPVYLIEGELDVTARDLATRLGAELGATVVFAEEHPGGPDAVRAAHGRLDGVLDLTTSNAAKEER</sequence>
<dbReference type="SUPFAM" id="SSF55048">
    <property type="entry name" value="Probable ACP-binding domain of malonyl-CoA ACP transacylase"/>
    <property type="match status" value="1"/>
</dbReference>
<dbReference type="InterPro" id="IPR014043">
    <property type="entry name" value="Acyl_transferase_dom"/>
</dbReference>
<name>M2Z4G2_9PSEU</name>
<dbReference type="GO" id="GO:0005737">
    <property type="term" value="C:cytoplasm"/>
    <property type="evidence" value="ECO:0007669"/>
    <property type="project" value="TreeGrafter"/>
</dbReference>
<dbReference type="SUPFAM" id="SSF52151">
    <property type="entry name" value="FabD/lysophospholipase-like"/>
    <property type="match status" value="1"/>
</dbReference>
<dbReference type="SUPFAM" id="SSF53901">
    <property type="entry name" value="Thiolase-like"/>
    <property type="match status" value="1"/>
</dbReference>
<dbReference type="GO" id="GO:0005886">
    <property type="term" value="C:plasma membrane"/>
    <property type="evidence" value="ECO:0007669"/>
    <property type="project" value="TreeGrafter"/>
</dbReference>
<comment type="caution">
    <text evidence="4">The sequence shown here is derived from an EMBL/GenBank/DDBJ whole genome shotgun (WGS) entry which is preliminary data.</text>
</comment>
<dbReference type="GO" id="GO:0004312">
    <property type="term" value="F:fatty acid synthase activity"/>
    <property type="evidence" value="ECO:0007669"/>
    <property type="project" value="TreeGrafter"/>
</dbReference>
<dbReference type="InterPro" id="IPR014031">
    <property type="entry name" value="Ketoacyl_synth_C"/>
</dbReference>
<dbReference type="Pfam" id="PF16197">
    <property type="entry name" value="KAsynt_C_assoc"/>
    <property type="match status" value="1"/>
</dbReference>
<dbReference type="PROSITE" id="PS52004">
    <property type="entry name" value="KS3_2"/>
    <property type="match status" value="1"/>
</dbReference>
<reference evidence="4 5" key="1">
    <citation type="journal article" date="2013" name="Genome Announc.">
        <title>Draft Genome Sequence of Amycolatopsis decaplanina Strain DSM 44594T.</title>
        <authorList>
            <person name="Kaur N."/>
            <person name="Kumar S."/>
            <person name="Bala M."/>
            <person name="Raghava G.P."/>
            <person name="Mayilraj S."/>
        </authorList>
    </citation>
    <scope>NUCLEOTIDE SEQUENCE [LARGE SCALE GENOMIC DNA]</scope>
    <source>
        <strain evidence="4 5">DSM 44594</strain>
    </source>
</reference>
<dbReference type="OrthoDB" id="9778690at2"/>
<dbReference type="Gene3D" id="3.40.47.10">
    <property type="match status" value="1"/>
</dbReference>
<dbReference type="Gene3D" id="3.40.366.10">
    <property type="entry name" value="Malonyl-Coenzyme A Acyl Carrier Protein, domain 2"/>
    <property type="match status" value="1"/>
</dbReference>
<dbReference type="PATRIC" id="fig|1284240.4.peg.1895"/>
<dbReference type="SMART" id="SM00827">
    <property type="entry name" value="PKS_AT"/>
    <property type="match status" value="1"/>
</dbReference>
<dbReference type="AlphaFoldDB" id="M2Z4G2"/>
<keyword evidence="2" id="KW-0597">Phosphoprotein</keyword>
<keyword evidence="5" id="KW-1185">Reference proteome</keyword>
<gene>
    <name evidence="4" type="ORF">H074_09365</name>
</gene>
<protein>
    <submittedName>
        <fullName evidence="4">Beta-ketoacyl synthase</fullName>
    </submittedName>
</protein>
<evidence type="ECO:0000313" key="5">
    <source>
        <dbReference type="Proteomes" id="UP000054226"/>
    </source>
</evidence>
<dbReference type="GO" id="GO:0071770">
    <property type="term" value="P:DIM/DIP cell wall layer assembly"/>
    <property type="evidence" value="ECO:0007669"/>
    <property type="project" value="TreeGrafter"/>
</dbReference>
<dbReference type="InterPro" id="IPR014030">
    <property type="entry name" value="Ketoacyl_synth_N"/>
</dbReference>
<dbReference type="InterPro" id="IPR032821">
    <property type="entry name" value="PKS_assoc"/>
</dbReference>
<organism evidence="4 5">
    <name type="scientific">Amycolatopsis decaplanina DSM 44594</name>
    <dbReference type="NCBI Taxonomy" id="1284240"/>
    <lineage>
        <taxon>Bacteria</taxon>
        <taxon>Bacillati</taxon>
        <taxon>Actinomycetota</taxon>
        <taxon>Actinomycetes</taxon>
        <taxon>Pseudonocardiales</taxon>
        <taxon>Pseudonocardiaceae</taxon>
        <taxon>Amycolatopsis</taxon>
    </lineage>
</organism>
<evidence type="ECO:0000259" key="3">
    <source>
        <dbReference type="PROSITE" id="PS52004"/>
    </source>
</evidence>
<dbReference type="Pfam" id="PF02801">
    <property type="entry name" value="Ketoacyl-synt_C"/>
    <property type="match status" value="1"/>
</dbReference>
<dbReference type="RefSeq" id="WP_007029784.1">
    <property type="nucleotide sequence ID" value="NZ_AOHO01000043.1"/>
</dbReference>
<feature type="domain" description="Ketosynthase family 3 (KS3)" evidence="3">
    <location>
        <begin position="9"/>
        <end position="435"/>
    </location>
</feature>
<dbReference type="EMBL" id="AOHO01000043">
    <property type="protein sequence ID" value="EME62132.1"/>
    <property type="molecule type" value="Genomic_DNA"/>
</dbReference>
<dbReference type="InterPro" id="IPR050091">
    <property type="entry name" value="PKS_NRPS_Biosynth_Enz"/>
</dbReference>
<dbReference type="InterPro" id="IPR001227">
    <property type="entry name" value="Ac_transferase_dom_sf"/>
</dbReference>
<dbReference type="CDD" id="cd00833">
    <property type="entry name" value="PKS"/>
    <property type="match status" value="1"/>
</dbReference>
<dbReference type="InterPro" id="IPR020841">
    <property type="entry name" value="PKS_Beta-ketoAc_synthase_dom"/>
</dbReference>
<dbReference type="PANTHER" id="PTHR43775">
    <property type="entry name" value="FATTY ACID SYNTHASE"/>
    <property type="match status" value="1"/>
</dbReference>
<proteinExistence type="predicted"/>